<dbReference type="InterPro" id="IPR001138">
    <property type="entry name" value="Zn2Cys6_DnaBD"/>
</dbReference>
<organism evidence="5 6">
    <name type="scientific">Claviceps humidiphila</name>
    <dbReference type="NCBI Taxonomy" id="1294629"/>
    <lineage>
        <taxon>Eukaryota</taxon>
        <taxon>Fungi</taxon>
        <taxon>Dikarya</taxon>
        <taxon>Ascomycota</taxon>
        <taxon>Pezizomycotina</taxon>
        <taxon>Sordariomycetes</taxon>
        <taxon>Hypocreomycetidae</taxon>
        <taxon>Hypocreales</taxon>
        <taxon>Clavicipitaceae</taxon>
        <taxon>Claviceps</taxon>
    </lineage>
</organism>
<evidence type="ECO:0000313" key="6">
    <source>
        <dbReference type="Proteomes" id="UP000732380"/>
    </source>
</evidence>
<evidence type="ECO:0000256" key="1">
    <source>
        <dbReference type="ARBA" id="ARBA00004123"/>
    </source>
</evidence>
<keyword evidence="6" id="KW-1185">Reference proteome</keyword>
<dbReference type="CDD" id="cd00067">
    <property type="entry name" value="GAL4"/>
    <property type="match status" value="1"/>
</dbReference>
<name>A0A9P7Q0S0_9HYPO</name>
<dbReference type="GO" id="GO:0008270">
    <property type="term" value="F:zinc ion binding"/>
    <property type="evidence" value="ECO:0007669"/>
    <property type="project" value="InterPro"/>
</dbReference>
<feature type="domain" description="Zn(2)-C6 fungal-type" evidence="4">
    <location>
        <begin position="51"/>
        <end position="81"/>
    </location>
</feature>
<accession>A0A9P7Q0S0</accession>
<dbReference type="Pfam" id="PF00172">
    <property type="entry name" value="Zn_clus"/>
    <property type="match status" value="1"/>
</dbReference>
<dbReference type="InterPro" id="IPR021858">
    <property type="entry name" value="Fun_TF"/>
</dbReference>
<feature type="compositionally biased region" description="Polar residues" evidence="3">
    <location>
        <begin position="26"/>
        <end position="38"/>
    </location>
</feature>
<dbReference type="SMART" id="SM00066">
    <property type="entry name" value="GAL4"/>
    <property type="match status" value="1"/>
</dbReference>
<evidence type="ECO:0000256" key="2">
    <source>
        <dbReference type="ARBA" id="ARBA00023242"/>
    </source>
</evidence>
<dbReference type="InterPro" id="IPR036864">
    <property type="entry name" value="Zn2-C6_fun-type_DNA-bd_sf"/>
</dbReference>
<feature type="compositionally biased region" description="Basic and acidic residues" evidence="3">
    <location>
        <begin position="1"/>
        <end position="15"/>
    </location>
</feature>
<dbReference type="AlphaFoldDB" id="A0A9P7Q0S0"/>
<dbReference type="PANTHER" id="PTHR37534">
    <property type="entry name" value="TRANSCRIPTIONAL ACTIVATOR PROTEIN UGA3"/>
    <property type="match status" value="1"/>
</dbReference>
<dbReference type="Pfam" id="PF11951">
    <property type="entry name" value="Fungal_trans_2"/>
    <property type="match status" value="1"/>
</dbReference>
<protein>
    <recommendedName>
        <fullName evidence="4">Zn(2)-C6 fungal-type domain-containing protein</fullName>
    </recommendedName>
</protein>
<dbReference type="PROSITE" id="PS50048">
    <property type="entry name" value="ZN2_CY6_FUNGAL_2"/>
    <property type="match status" value="1"/>
</dbReference>
<proteinExistence type="predicted"/>
<evidence type="ECO:0000259" key="4">
    <source>
        <dbReference type="PROSITE" id="PS50048"/>
    </source>
</evidence>
<dbReference type="PANTHER" id="PTHR37534:SF46">
    <property type="entry name" value="ZN(II)2CYS6 TRANSCRIPTION FACTOR (EUROFUNG)"/>
    <property type="match status" value="1"/>
</dbReference>
<feature type="compositionally biased region" description="Basic and acidic residues" evidence="3">
    <location>
        <begin position="105"/>
        <end position="118"/>
    </location>
</feature>
<dbReference type="PROSITE" id="PS00463">
    <property type="entry name" value="ZN2_CY6_FUNGAL_1"/>
    <property type="match status" value="1"/>
</dbReference>
<evidence type="ECO:0000256" key="3">
    <source>
        <dbReference type="SAM" id="MobiDB-lite"/>
    </source>
</evidence>
<dbReference type="GO" id="GO:0000981">
    <property type="term" value="F:DNA-binding transcription factor activity, RNA polymerase II-specific"/>
    <property type="evidence" value="ECO:0007669"/>
    <property type="project" value="InterPro"/>
</dbReference>
<keyword evidence="2" id="KW-0539">Nucleus</keyword>
<feature type="region of interest" description="Disordered" evidence="3">
    <location>
        <begin position="90"/>
        <end position="119"/>
    </location>
</feature>
<dbReference type="EMBL" id="SRQM01000258">
    <property type="protein sequence ID" value="KAG6114586.1"/>
    <property type="molecule type" value="Genomic_DNA"/>
</dbReference>
<gene>
    <name evidence="5" type="ORF">E4U13_003282</name>
</gene>
<feature type="region of interest" description="Disordered" evidence="3">
    <location>
        <begin position="1"/>
        <end position="47"/>
    </location>
</feature>
<dbReference type="SUPFAM" id="SSF57701">
    <property type="entry name" value="Zn2/Cys6 DNA-binding domain"/>
    <property type="match status" value="1"/>
</dbReference>
<dbReference type="Proteomes" id="UP000732380">
    <property type="component" value="Unassembled WGS sequence"/>
</dbReference>
<sequence>MMKRETSTENLRDAQGKAIPLHTKSARSQPAASASNSKPRQKRWAPKVTTGCKTCRARRVKCDEAKPYCKQCITRGRWCEYAAPSPAKITNAKNGGGGGSVKSNAKHEAQDYTAKDGPSDVELSPQYLEVALRMKRESESPCRTIAPGPKPPNWDVVEGIRYFYQVMAPEHLSNSLGGSEYDNQFVGTPTVIVKHSFLMVVTAHRIKAASRDRGVLPAPDQLVSLDHVWARFYYHMSHSLERVNRLIASPQPAIGAFYRIMDILHVELTLLNQTWRLHIEGCATLIHLYGGVLRVLDLSAGQPSPILAIQLMLIIATMANTTSPANDQIRGFSDWTTPEIRTVYSTTMYSEMPCPTHLFLNIIQINRLRAQAASGASYRDVIYASAREIFASVERFSPEHWTEPYIFPHNPGLNLVARIFKTAVTLYGILSLPPPPLSTDAAPALDGLAVPHHNAAPMISSYERSRLAFRDKLMREVCEAISTRPVKIWLSWPLAVLGVALFDGSAANKAIVEQYLMKIGVAPQTYCGPTVTLMKLRAFWASGKRGWEDCFDEPSPVMA</sequence>
<comment type="subcellular location">
    <subcellularLocation>
        <location evidence="1">Nucleus</location>
    </subcellularLocation>
</comment>
<dbReference type="GO" id="GO:0005634">
    <property type="term" value="C:nucleus"/>
    <property type="evidence" value="ECO:0007669"/>
    <property type="project" value="UniProtKB-SubCell"/>
</dbReference>
<reference evidence="5 6" key="1">
    <citation type="journal article" date="2020" name="bioRxiv">
        <title>Whole genome comparisons of ergot fungi reveals the divergence and evolution of species within the genus Claviceps are the result of varying mechanisms driving genome evolution and host range expansion.</title>
        <authorList>
            <person name="Wyka S.A."/>
            <person name="Mondo S.J."/>
            <person name="Liu M."/>
            <person name="Dettman J."/>
            <person name="Nalam V."/>
            <person name="Broders K.D."/>
        </authorList>
    </citation>
    <scope>NUCLEOTIDE SEQUENCE [LARGE SCALE GENOMIC DNA]</scope>
    <source>
        <strain evidence="5 6">LM576</strain>
    </source>
</reference>
<comment type="caution">
    <text evidence="5">The sequence shown here is derived from an EMBL/GenBank/DDBJ whole genome shotgun (WGS) entry which is preliminary data.</text>
</comment>
<evidence type="ECO:0000313" key="5">
    <source>
        <dbReference type="EMBL" id="KAG6114586.1"/>
    </source>
</evidence>
<dbReference type="Gene3D" id="4.10.240.10">
    <property type="entry name" value="Zn(2)-C6 fungal-type DNA-binding domain"/>
    <property type="match status" value="1"/>
</dbReference>